<evidence type="ECO:0000256" key="1">
    <source>
        <dbReference type="ARBA" id="ARBA00023125"/>
    </source>
</evidence>
<proteinExistence type="predicted"/>
<feature type="region of interest" description="Disordered" evidence="2">
    <location>
        <begin position="1"/>
        <end position="39"/>
    </location>
</feature>
<reference evidence="3 4" key="1">
    <citation type="submission" date="2020-06" db="EMBL/GenBank/DDBJ databases">
        <authorList>
            <person name="Li R."/>
            <person name="Bekaert M."/>
        </authorList>
    </citation>
    <scope>NUCLEOTIDE SEQUENCE [LARGE SCALE GENOMIC DNA]</scope>
    <source>
        <strain evidence="4">wild</strain>
    </source>
</reference>
<evidence type="ECO:0000313" key="3">
    <source>
        <dbReference type="EMBL" id="CAC5411891.1"/>
    </source>
</evidence>
<dbReference type="EMBL" id="CACVKT020007930">
    <property type="protein sequence ID" value="CAC5411891.1"/>
    <property type="molecule type" value="Genomic_DNA"/>
</dbReference>
<dbReference type="OrthoDB" id="6090063at2759"/>
<feature type="compositionally biased region" description="Basic and acidic residues" evidence="2">
    <location>
        <begin position="1"/>
        <end position="16"/>
    </location>
</feature>
<evidence type="ECO:0008006" key="5">
    <source>
        <dbReference type="Google" id="ProtNLM"/>
    </source>
</evidence>
<feature type="region of interest" description="Disordered" evidence="2">
    <location>
        <begin position="105"/>
        <end position="141"/>
    </location>
</feature>
<dbReference type="InterPro" id="IPR010998">
    <property type="entry name" value="Integrase_recombinase_N"/>
</dbReference>
<dbReference type="PANTHER" id="PTHR35617">
    <property type="entry name" value="PHAGE_INTEGRASE DOMAIN-CONTAINING PROTEIN"/>
    <property type="match status" value="1"/>
</dbReference>
<sequence length="434" mass="49226">MNCSDSEHVEEPRDKSSGAGTAINVNKISSSKKRRRSRSKYDILEEKMNSKWDSVNEKFEKLFIMFQAGNCAVHGDTNSKANGQSQRLPEVVHVVKQTQSLWQEMSDNEYENSDDNISIRPRDDENLGDSDNESDTKSADEEHLSVEANKCLYDLFDALTKKSETKIGIEIDDAKKQVLLDSWRTEHEDTEKCLLVPSIDDLISRCLIKKTWEEGISYQSSALAKTTLVSPVVATTSSLSAKTPTCRRSAGTGKEKSSTSESGCVSVNCMATIDQQFKTEGFSENARKLLSASWRAGTQKDYKAKFRKYNSWCSERDIDPYTASLEICANFLTHLFEKGLQYRTIAGYRFMLSSVLSPIEKIPVGQHPYIIRLLKGVLNTRLPKRKLVPEWDLPLVLDLQKKEPYESMKKVSLKYITWKTIFLIAITTFRRCGD</sequence>
<keyword evidence="4" id="KW-1185">Reference proteome</keyword>
<dbReference type="Proteomes" id="UP000507470">
    <property type="component" value="Unassembled WGS sequence"/>
</dbReference>
<dbReference type="GO" id="GO:0003677">
    <property type="term" value="F:DNA binding"/>
    <property type="evidence" value="ECO:0007669"/>
    <property type="project" value="UniProtKB-KW"/>
</dbReference>
<gene>
    <name evidence="3" type="ORF">MCOR_44930</name>
</gene>
<keyword evidence="1" id="KW-0238">DNA-binding</keyword>
<dbReference type="PANTHER" id="PTHR35617:SF3">
    <property type="entry name" value="CORE-BINDING (CB) DOMAIN-CONTAINING PROTEIN"/>
    <property type="match status" value="1"/>
</dbReference>
<protein>
    <recommendedName>
        <fullName evidence="5">Core-binding (CB) domain-containing protein</fullName>
    </recommendedName>
</protein>
<accession>A0A6J8DWT4</accession>
<dbReference type="SUPFAM" id="SSF47823">
    <property type="entry name" value="lambda integrase-like, N-terminal domain"/>
    <property type="match status" value="1"/>
</dbReference>
<evidence type="ECO:0000313" key="4">
    <source>
        <dbReference type="Proteomes" id="UP000507470"/>
    </source>
</evidence>
<organism evidence="3 4">
    <name type="scientific">Mytilus coruscus</name>
    <name type="common">Sea mussel</name>
    <dbReference type="NCBI Taxonomy" id="42192"/>
    <lineage>
        <taxon>Eukaryota</taxon>
        <taxon>Metazoa</taxon>
        <taxon>Spiralia</taxon>
        <taxon>Lophotrochozoa</taxon>
        <taxon>Mollusca</taxon>
        <taxon>Bivalvia</taxon>
        <taxon>Autobranchia</taxon>
        <taxon>Pteriomorphia</taxon>
        <taxon>Mytilida</taxon>
        <taxon>Mytiloidea</taxon>
        <taxon>Mytilidae</taxon>
        <taxon>Mytilinae</taxon>
        <taxon>Mytilus</taxon>
    </lineage>
</organism>
<evidence type="ECO:0000256" key="2">
    <source>
        <dbReference type="SAM" id="MobiDB-lite"/>
    </source>
</evidence>
<name>A0A6J8DWT4_MYTCO</name>
<dbReference type="AlphaFoldDB" id="A0A6J8DWT4"/>
<dbReference type="Gene3D" id="1.10.150.130">
    <property type="match status" value="1"/>
</dbReference>